<evidence type="ECO:0000313" key="2">
    <source>
        <dbReference type="Proteomes" id="UP000011841"/>
    </source>
</evidence>
<dbReference type="KEGG" id="aol:S58_24610"/>
<reference evidence="1 2" key="1">
    <citation type="journal article" date="2013" name="Appl. Environ. Microbiol.">
        <title>Genome analysis suggests that the soil oligotrophic bacterium Agromonas oligotrophica (Bradyrhizobium oligotrophicum) is a nitrogen-fixing symbiont of Aeschynomene indica.</title>
        <authorList>
            <person name="Okubo T."/>
            <person name="Fukushima S."/>
            <person name="Itakura M."/>
            <person name="Oshima K."/>
            <person name="Longtonglang A."/>
            <person name="Teaumroong N."/>
            <person name="Mitsui H."/>
            <person name="Hattori M."/>
            <person name="Hattori R."/>
            <person name="Hattori T."/>
            <person name="Minamisawa K."/>
        </authorList>
    </citation>
    <scope>NUCLEOTIDE SEQUENCE [LARGE SCALE GENOMIC DNA]</scope>
    <source>
        <strain evidence="1 2">S58</strain>
    </source>
</reference>
<dbReference type="AlphaFoldDB" id="M4Z5T1"/>
<organism evidence="1 2">
    <name type="scientific">Bradyrhizobium oligotrophicum S58</name>
    <dbReference type="NCBI Taxonomy" id="1245469"/>
    <lineage>
        <taxon>Bacteria</taxon>
        <taxon>Pseudomonadati</taxon>
        <taxon>Pseudomonadota</taxon>
        <taxon>Alphaproteobacteria</taxon>
        <taxon>Hyphomicrobiales</taxon>
        <taxon>Nitrobacteraceae</taxon>
        <taxon>Bradyrhizobium</taxon>
    </lineage>
</organism>
<gene>
    <name evidence="1" type="ORF">S58_24610</name>
</gene>
<keyword evidence="2" id="KW-1185">Reference proteome</keyword>
<dbReference type="HOGENOM" id="CLU_2749822_0_0_5"/>
<dbReference type="EMBL" id="AP012603">
    <property type="protein sequence ID" value="BAM88467.1"/>
    <property type="molecule type" value="Genomic_DNA"/>
</dbReference>
<sequence length="70" mass="7366">MAGVTAAKPASATAAAMVSLINPSNEQIQNTMHRGLSGDGNGEELSTERQLELLLELFQIREGATIQGAR</sequence>
<name>M4Z5T1_9BRAD</name>
<evidence type="ECO:0000313" key="1">
    <source>
        <dbReference type="EMBL" id="BAM88467.1"/>
    </source>
</evidence>
<dbReference type="Proteomes" id="UP000011841">
    <property type="component" value="Chromosome"/>
</dbReference>
<protein>
    <submittedName>
        <fullName evidence="1">Uncharacterized protein</fullName>
    </submittedName>
</protein>
<accession>M4Z5T1</accession>
<proteinExistence type="predicted"/>